<sequence length="403" mass="42332">MQHLFISALLAGAAVTTACVLPTDTLSNNITDGFGILIQNPEFPAIHDQYMMLEPAGGGDMHWFVGGSPSVGNSAFNLVLIEGVLEQGVISAVIDGEYDPVANTTKIFMTERTDYLAYFSPVYACDPDNDELQVVLAFQGREDFGDGGLICVRPSYDNSYEFRYSPPGNTAIDPGQCIPVTMVVVPAGEESTYPTSGPSSSTSSLAQSTPSTTSTTSTTFATSATSTSSSTSSSATASSTLQHKPVVGPYSFLGCYTEATTGRALSAKSSYDYPGMTIEECEADCIGYTYFGVEYGGESTLTDCNFICPGNPYEYCGAGLRLEMYKLGSAIVSMTSSSSSSSSSSIISTSTSSTTSGILKNGECDASHLSSLHITPEFLTTTSCNANGIPLSLLQYKCVTGKC</sequence>
<evidence type="ECO:0000313" key="4">
    <source>
        <dbReference type="EMBL" id="KAF4637913.1"/>
    </source>
</evidence>
<feature type="region of interest" description="Disordered" evidence="1">
    <location>
        <begin position="189"/>
        <end position="238"/>
    </location>
</feature>
<accession>A0A8H4RYI6</accession>
<dbReference type="PROSITE" id="PS51212">
    <property type="entry name" value="WSC"/>
    <property type="match status" value="1"/>
</dbReference>
<evidence type="ECO:0000256" key="1">
    <source>
        <dbReference type="SAM" id="MobiDB-lite"/>
    </source>
</evidence>
<reference evidence="4 5" key="1">
    <citation type="submission" date="2020-03" db="EMBL/GenBank/DDBJ databases">
        <title>Draft Genome Sequence of Cudoniella acicularis.</title>
        <authorList>
            <person name="Buettner E."/>
            <person name="Kellner H."/>
        </authorList>
    </citation>
    <scope>NUCLEOTIDE SEQUENCE [LARGE SCALE GENOMIC DNA]</scope>
    <source>
        <strain evidence="4 5">DSM 108380</strain>
    </source>
</reference>
<feature type="chain" id="PRO_5034881167" description="WSC domain-containing protein" evidence="2">
    <location>
        <begin position="19"/>
        <end position="403"/>
    </location>
</feature>
<dbReference type="InterPro" id="IPR057231">
    <property type="entry name" value="DUF7909"/>
</dbReference>
<name>A0A8H4RYI6_9HELO</name>
<organism evidence="4 5">
    <name type="scientific">Cudoniella acicularis</name>
    <dbReference type="NCBI Taxonomy" id="354080"/>
    <lineage>
        <taxon>Eukaryota</taxon>
        <taxon>Fungi</taxon>
        <taxon>Dikarya</taxon>
        <taxon>Ascomycota</taxon>
        <taxon>Pezizomycotina</taxon>
        <taxon>Leotiomycetes</taxon>
        <taxon>Helotiales</taxon>
        <taxon>Tricladiaceae</taxon>
        <taxon>Cudoniella</taxon>
    </lineage>
</organism>
<keyword evidence="2" id="KW-0732">Signal</keyword>
<evidence type="ECO:0000259" key="3">
    <source>
        <dbReference type="PROSITE" id="PS51212"/>
    </source>
</evidence>
<keyword evidence="5" id="KW-1185">Reference proteome</keyword>
<protein>
    <recommendedName>
        <fullName evidence="3">WSC domain-containing protein</fullName>
    </recommendedName>
</protein>
<evidence type="ECO:0000256" key="2">
    <source>
        <dbReference type="SAM" id="SignalP"/>
    </source>
</evidence>
<dbReference type="AlphaFoldDB" id="A0A8H4RYI6"/>
<dbReference type="Proteomes" id="UP000566819">
    <property type="component" value="Unassembled WGS sequence"/>
</dbReference>
<proteinExistence type="predicted"/>
<feature type="compositionally biased region" description="Low complexity" evidence="1">
    <location>
        <begin position="191"/>
        <end position="238"/>
    </location>
</feature>
<dbReference type="SMART" id="SM00321">
    <property type="entry name" value="WSC"/>
    <property type="match status" value="1"/>
</dbReference>
<dbReference type="OrthoDB" id="2019572at2759"/>
<feature type="domain" description="WSC" evidence="3">
    <location>
        <begin position="249"/>
        <end position="328"/>
    </location>
</feature>
<comment type="caution">
    <text evidence="4">The sequence shown here is derived from an EMBL/GenBank/DDBJ whole genome shotgun (WGS) entry which is preliminary data.</text>
</comment>
<evidence type="ECO:0000313" key="5">
    <source>
        <dbReference type="Proteomes" id="UP000566819"/>
    </source>
</evidence>
<dbReference type="Pfam" id="PF01822">
    <property type="entry name" value="WSC"/>
    <property type="match status" value="1"/>
</dbReference>
<dbReference type="Pfam" id="PF25486">
    <property type="entry name" value="DUF7909"/>
    <property type="match status" value="1"/>
</dbReference>
<feature type="signal peptide" evidence="2">
    <location>
        <begin position="1"/>
        <end position="18"/>
    </location>
</feature>
<dbReference type="InterPro" id="IPR002889">
    <property type="entry name" value="WSC_carb-bd"/>
</dbReference>
<dbReference type="EMBL" id="JAAMPI010000005">
    <property type="protein sequence ID" value="KAF4637913.1"/>
    <property type="molecule type" value="Genomic_DNA"/>
</dbReference>
<gene>
    <name evidence="4" type="ORF">G7Y89_g139</name>
</gene>